<feature type="chain" id="PRO_5020388552" description="Glycosyl hydrolases related to GH101 family, GHL1-GHL3" evidence="1">
    <location>
        <begin position="18"/>
        <end position="722"/>
    </location>
</feature>
<proteinExistence type="predicted"/>
<name>A0A4R4JI61_PHOLU</name>
<comment type="caution">
    <text evidence="2">The sequence shown here is derived from an EMBL/GenBank/DDBJ whole genome shotgun (WGS) entry which is preliminary data.</text>
</comment>
<feature type="signal peptide" evidence="1">
    <location>
        <begin position="1"/>
        <end position="17"/>
    </location>
</feature>
<gene>
    <name evidence="2" type="ORF">C5468_08870</name>
</gene>
<dbReference type="Pfam" id="PF11308">
    <property type="entry name" value="Glyco_hydro_129"/>
    <property type="match status" value="1"/>
</dbReference>
<organism evidence="2 3">
    <name type="scientific">Photorhabdus luminescens subsp. mexicana</name>
    <dbReference type="NCBI Taxonomy" id="2100167"/>
    <lineage>
        <taxon>Bacteria</taxon>
        <taxon>Pseudomonadati</taxon>
        <taxon>Pseudomonadota</taxon>
        <taxon>Gammaproteobacteria</taxon>
        <taxon>Enterobacterales</taxon>
        <taxon>Morganellaceae</taxon>
        <taxon>Photorhabdus</taxon>
    </lineage>
</organism>
<accession>A0A4R4JI61</accession>
<sequence length="722" mass="80801">MRLIPVCFLIITPLAHALTLSNTHWQIEIDPQTLSTRAILPSGQVLPLSLAQPSKHVVQLEQDNSNINAQWQWNGDTHVNARLHGDTLIMSFKRTATGQLQWPVLPSGAKTLLLPLHEGYAIPAQDKDWRQVLPNEYSGINTTEDLSLPVAGFDYGSHVISVLFANPFNNALTFTPDDNGIGMTTTHQFTRLDPTQPYEVQIALNDVDWLSPAKQYRKWLQARGEFVSLKSKLAEAKDGNRLIGASHVYLWGERLIVPQDVKEWRVLQKLIPASWLKGEAAKAARDANLARNTYLQRVLIDSINDTLIQMAPGEDVTQFEKRREIVSNTLGRALNPPETWGDSNSPKMIDLLQKAGLGKLWLGLPQWTAGFASPAGINSAKKAGYLIGPYDSYDTALPDNNINPSWLSAQLGQAAFLRCGIMLENGKRKAGFQGEGVYTNPACVRPLMEQRIPHIQAINHYNSWFLDVDGTGMVFDDYDPSKPTSQAQDAKNRIEGMAWIAQSQGVVVGSEVGGAVSNASVTFAHGMQTTGFGWHDADMRKNQNSPYFLGKWYPDYQPAFFFKTSSIKPHYQKLYFNPRTRLPLFQAAFHDSVVTTHHWTVDSLKFKETRVVTELMQQLYNVPPLLNLSLDTAGKRISYLKSLDAFFRPLHQKLYDQALTEFRWLNADGSVQQTLFADGTRIIANFSQQPVSLENREIAAFSTLAVLPDGKTVRFQSAQMLK</sequence>
<dbReference type="Proteomes" id="UP000295550">
    <property type="component" value="Unassembled WGS sequence"/>
</dbReference>
<dbReference type="RefSeq" id="WP_132344971.1">
    <property type="nucleotide sequence ID" value="NZ_CAWOLF010000007.1"/>
</dbReference>
<dbReference type="EMBL" id="PUJX01000007">
    <property type="protein sequence ID" value="TDB53031.1"/>
    <property type="molecule type" value="Genomic_DNA"/>
</dbReference>
<protein>
    <recommendedName>
        <fullName evidence="4">Glycosyl hydrolases related to GH101 family, GHL1-GHL3</fullName>
    </recommendedName>
</protein>
<evidence type="ECO:0000256" key="1">
    <source>
        <dbReference type="SAM" id="SignalP"/>
    </source>
</evidence>
<dbReference type="AlphaFoldDB" id="A0A4R4JI61"/>
<reference evidence="2 3" key="1">
    <citation type="journal article" date="2019" name="Int. J. Syst. Evol. Microbiol.">
        <title>Photorhabdus khanii subsp. guanajuatensis subsp. nov., isolated from Heterorhabditis atacamensis, and Photorhabdus luminescens subsp. mexicana subsp. nov., isolated from Heterorhabditis mexicana entomopathogenic nematodes.</title>
        <authorList>
            <person name="Machado R.A.R."/>
            <person name="Bruno P."/>
            <person name="Arce C.C.M."/>
            <person name="Liechti N."/>
            <person name="Kohler A."/>
            <person name="Bernal J."/>
            <person name="Bruggmann R."/>
            <person name="Turlings T.C.J."/>
        </authorList>
    </citation>
    <scope>NUCLEOTIDE SEQUENCE [LARGE SCALE GENOMIC DNA]</scope>
    <source>
        <strain evidence="2 3">MEX47-22</strain>
    </source>
</reference>
<evidence type="ECO:0000313" key="3">
    <source>
        <dbReference type="Proteomes" id="UP000295550"/>
    </source>
</evidence>
<keyword evidence="1" id="KW-0732">Signal</keyword>
<evidence type="ECO:0008006" key="4">
    <source>
        <dbReference type="Google" id="ProtNLM"/>
    </source>
</evidence>
<dbReference type="InterPro" id="IPR021459">
    <property type="entry name" value="GH101-related"/>
</dbReference>
<evidence type="ECO:0000313" key="2">
    <source>
        <dbReference type="EMBL" id="TDB53031.1"/>
    </source>
</evidence>